<comment type="caution">
    <text evidence="1">The sequence shown here is derived from an EMBL/GenBank/DDBJ whole genome shotgun (WGS) entry which is preliminary data.</text>
</comment>
<organism evidence="1 2">
    <name type="scientific">Elysia crispata</name>
    <name type="common">lettuce slug</name>
    <dbReference type="NCBI Taxonomy" id="231223"/>
    <lineage>
        <taxon>Eukaryota</taxon>
        <taxon>Metazoa</taxon>
        <taxon>Spiralia</taxon>
        <taxon>Lophotrochozoa</taxon>
        <taxon>Mollusca</taxon>
        <taxon>Gastropoda</taxon>
        <taxon>Heterobranchia</taxon>
        <taxon>Euthyneura</taxon>
        <taxon>Panpulmonata</taxon>
        <taxon>Sacoglossa</taxon>
        <taxon>Placobranchoidea</taxon>
        <taxon>Plakobranchidae</taxon>
        <taxon>Elysia</taxon>
    </lineage>
</organism>
<proteinExistence type="predicted"/>
<dbReference type="Proteomes" id="UP001283361">
    <property type="component" value="Unassembled WGS sequence"/>
</dbReference>
<evidence type="ECO:0000313" key="1">
    <source>
        <dbReference type="EMBL" id="KAK3714586.1"/>
    </source>
</evidence>
<keyword evidence="2" id="KW-1185">Reference proteome</keyword>
<name>A0AAE0XUT6_9GAST</name>
<accession>A0AAE0XUT6</accession>
<evidence type="ECO:0000313" key="2">
    <source>
        <dbReference type="Proteomes" id="UP001283361"/>
    </source>
</evidence>
<dbReference type="EMBL" id="JAWDGP010007534">
    <property type="protein sequence ID" value="KAK3714586.1"/>
    <property type="molecule type" value="Genomic_DNA"/>
</dbReference>
<dbReference type="AlphaFoldDB" id="A0AAE0XUT6"/>
<sequence>MLKPGRPWLDVGNPQVKTSSYIGNNKNSVCITSRYIGNNKNSVCITSRYIGNNKNSVCITSRYIWFPSRAISRDGRDFNYLLLL</sequence>
<gene>
    <name evidence="1" type="ORF">RRG08_020842</name>
</gene>
<protein>
    <submittedName>
        <fullName evidence="1">Uncharacterized protein</fullName>
    </submittedName>
</protein>
<reference evidence="1" key="1">
    <citation type="journal article" date="2023" name="G3 (Bethesda)">
        <title>A reference genome for the long-term kleptoplast-retaining sea slug Elysia crispata morphotype clarki.</title>
        <authorList>
            <person name="Eastman K.E."/>
            <person name="Pendleton A.L."/>
            <person name="Shaikh M.A."/>
            <person name="Suttiyut T."/>
            <person name="Ogas R."/>
            <person name="Tomko P."/>
            <person name="Gavelis G."/>
            <person name="Widhalm J.R."/>
            <person name="Wisecaver J.H."/>
        </authorList>
    </citation>
    <scope>NUCLEOTIDE SEQUENCE</scope>
    <source>
        <strain evidence="1">ECLA1</strain>
    </source>
</reference>